<protein>
    <recommendedName>
        <fullName evidence="11">Nickel import system ATP-binding protein NikD</fullName>
        <ecNumber evidence="10">7.2.2.11</ecNumber>
    </recommendedName>
</protein>
<dbReference type="InterPro" id="IPR013563">
    <property type="entry name" value="Oligopep_ABC_C"/>
</dbReference>
<reference evidence="14 15" key="1">
    <citation type="journal article" date="2019" name="Int. J. Syst. Evol. Microbiol.">
        <title>The Global Catalogue of Microorganisms (GCM) 10K type strain sequencing project: providing services to taxonomists for standard genome sequencing and annotation.</title>
        <authorList>
            <consortium name="The Broad Institute Genomics Platform"/>
            <consortium name="The Broad Institute Genome Sequencing Center for Infectious Disease"/>
            <person name="Wu L."/>
            <person name="Ma J."/>
        </authorList>
    </citation>
    <scope>NUCLEOTIDE SEQUENCE [LARGE SCALE GENOMIC DNA]</scope>
    <source>
        <strain evidence="14 15">IBRC-M 10256</strain>
    </source>
</reference>
<dbReference type="PROSITE" id="PS50893">
    <property type="entry name" value="ABC_TRANSPORTER_2"/>
    <property type="match status" value="2"/>
</dbReference>
<accession>A0ABD5NNJ8</accession>
<evidence type="ECO:0000256" key="8">
    <source>
        <dbReference type="ARBA" id="ARBA00023136"/>
    </source>
</evidence>
<comment type="catalytic activity">
    <reaction evidence="12">
        <text>Ni(2+)(out) + ATP + H2O = Ni(2+)(in) + ADP + phosphate + H(+)</text>
        <dbReference type="Rhea" id="RHEA:15557"/>
        <dbReference type="ChEBI" id="CHEBI:15377"/>
        <dbReference type="ChEBI" id="CHEBI:15378"/>
        <dbReference type="ChEBI" id="CHEBI:30616"/>
        <dbReference type="ChEBI" id="CHEBI:43474"/>
        <dbReference type="ChEBI" id="CHEBI:49786"/>
        <dbReference type="ChEBI" id="CHEBI:456216"/>
        <dbReference type="EC" id="7.2.2.11"/>
    </reaction>
    <physiologicalReaction direction="left-to-right" evidence="12">
        <dbReference type="Rhea" id="RHEA:15558"/>
    </physiologicalReaction>
</comment>
<dbReference type="Pfam" id="PF08352">
    <property type="entry name" value="oligo_HPY"/>
    <property type="match status" value="2"/>
</dbReference>
<dbReference type="PANTHER" id="PTHR43297:SF13">
    <property type="entry name" value="NICKEL ABC TRANSPORTER, ATP-BINDING PROTEIN"/>
    <property type="match status" value="1"/>
</dbReference>
<comment type="subunit">
    <text evidence="9">The complex is composed of two ATP-binding proteins (NikD and NikE), two transmembrane proteins (NikB and NikC) and a solute-binding protein (NikA).</text>
</comment>
<comment type="caution">
    <text evidence="14">The sequence shown here is derived from an EMBL/GenBank/DDBJ whole genome shotgun (WGS) entry which is preliminary data.</text>
</comment>
<evidence type="ECO:0000313" key="14">
    <source>
        <dbReference type="EMBL" id="MFC3958603.1"/>
    </source>
</evidence>
<keyword evidence="3" id="KW-1003">Cell membrane</keyword>
<evidence type="ECO:0000313" key="15">
    <source>
        <dbReference type="Proteomes" id="UP001595846"/>
    </source>
</evidence>
<dbReference type="EMBL" id="JBHSAQ010000006">
    <property type="protein sequence ID" value="MFC3958603.1"/>
    <property type="molecule type" value="Genomic_DNA"/>
</dbReference>
<dbReference type="NCBIfam" id="TIGR01727">
    <property type="entry name" value="oligo_HPY"/>
    <property type="match status" value="2"/>
</dbReference>
<feature type="domain" description="ABC transporter" evidence="13">
    <location>
        <begin position="5"/>
        <end position="428"/>
    </location>
</feature>
<evidence type="ECO:0000256" key="2">
    <source>
        <dbReference type="ARBA" id="ARBA00022448"/>
    </source>
</evidence>
<evidence type="ECO:0000256" key="11">
    <source>
        <dbReference type="ARBA" id="ARBA00044143"/>
    </source>
</evidence>
<keyword evidence="7" id="KW-0406">Ion transport</keyword>
<comment type="subcellular location">
    <subcellularLocation>
        <location evidence="1">Cell membrane</location>
        <topology evidence="1">Peripheral membrane protein</topology>
    </subcellularLocation>
</comment>
<dbReference type="SUPFAM" id="SSF52540">
    <property type="entry name" value="P-loop containing nucleoside triphosphate hydrolases"/>
    <property type="match status" value="3"/>
</dbReference>
<sequence>MTDLLSISNLRTQFRTNRGDVKAVDGVDLTIEEGETVGLVGESGSGKSVTALSAMDLVDEPGDIVDGRVTFREPALAAELADEYDDAVSSYPIERIEAMWRITDELRGETETDRAPQELRGIAAEVRDVDGRDRGRDEFATELEEAASIAEDNHEAAADAVDDAIARATDGFVYIDTNALERYRDTGGDATLVGATRADGLDGIGPDDGSEAVDEERIRLDDALVDLTTAPEEAMRTARGGSMGMIFQDPMTSLNPAVTVGEQVAESLRLHQYGGQKPDTWVNAIREIVPKIGGRAFDEEITDDVVEILTEVGIPEATTRLDEYPHEFSGGMRQRVLIAIALACRPSLLIADEPTTALDVTIQAQILELIDELQDEFGMSVLMITHDLGVVAETCDRVAVMYAGEIVEEGPVEEIFHNPSHPYTYTLLESIPTEEKDRLTPIEGNVPDLIDMPDGCHFADRCPWAQPECRTGEIPYLQHGPDDVDHRSKCILEHFDTSEYGTQGVASASEHVIGDTLVAVDSVRKFYEQEEGLLDRFFDEQPSVKAVDDVTFTVREGETLGLVGESGCGKSTAGRALLHLDPPTDGTVVFAGETLGDLSKSDLREMRKNMQMVFQDPMSSLDPRMTVGQTVMEPLKIHGLPESDPDVETRADLSVTGLTPEAVTVDVADTVDALLGSTDGECVVSVDVSVTDDEVVVGVDGELDVSTDVTREGGRITNVHVTVTAGSSTRRMRRNRVVALLEEVGLDRSQYDRYPHELSGGQRQRVGIARALAVDPDFIVADEPVSALDVSVQAQIINLMEDLQEQFGLTYLFIAHDLSVVQHISDRVAVMYLGEIVEVAETDLLFEEPKHPYTRALLSAIPEPDPLADTSDRTILEGDVPSPIDPPSGCHFRTRCPAVIPPEDLHIEQKRYREVMFYRQRVEARDIDLEAIRADATVPKAEQGAVADGGDAFQAAIREEFFSGPLSGAADRAVTESIECLDAHDWEGAEAVLHETFESVCEREHPVTGDGTHPVACHLFPDES</sequence>
<dbReference type="SMART" id="SM00382">
    <property type="entry name" value="AAA"/>
    <property type="match status" value="2"/>
</dbReference>
<dbReference type="Gene3D" id="3.40.50.300">
    <property type="entry name" value="P-loop containing nucleotide triphosphate hydrolases"/>
    <property type="match status" value="4"/>
</dbReference>
<proteinExistence type="predicted"/>
<evidence type="ECO:0000256" key="3">
    <source>
        <dbReference type="ARBA" id="ARBA00022475"/>
    </source>
</evidence>
<evidence type="ECO:0000256" key="6">
    <source>
        <dbReference type="ARBA" id="ARBA00022967"/>
    </source>
</evidence>
<evidence type="ECO:0000259" key="13">
    <source>
        <dbReference type="PROSITE" id="PS50893"/>
    </source>
</evidence>
<feature type="domain" description="ABC transporter" evidence="13">
    <location>
        <begin position="518"/>
        <end position="858"/>
    </location>
</feature>
<dbReference type="InterPro" id="IPR050388">
    <property type="entry name" value="ABC_Ni/Peptide_Import"/>
</dbReference>
<dbReference type="Proteomes" id="UP001595846">
    <property type="component" value="Unassembled WGS sequence"/>
</dbReference>
<dbReference type="InterPro" id="IPR017871">
    <property type="entry name" value="ABC_transporter-like_CS"/>
</dbReference>
<dbReference type="GO" id="GO:0005524">
    <property type="term" value="F:ATP binding"/>
    <property type="evidence" value="ECO:0007669"/>
    <property type="project" value="UniProtKB-KW"/>
</dbReference>
<dbReference type="Pfam" id="PF00005">
    <property type="entry name" value="ABC_tran"/>
    <property type="match status" value="3"/>
</dbReference>
<dbReference type="NCBIfam" id="NF008453">
    <property type="entry name" value="PRK11308.1"/>
    <property type="match status" value="5"/>
</dbReference>
<dbReference type="PANTHER" id="PTHR43297">
    <property type="entry name" value="OLIGOPEPTIDE TRANSPORT ATP-BINDING PROTEIN APPD"/>
    <property type="match status" value="1"/>
</dbReference>
<dbReference type="RefSeq" id="WP_305880591.1">
    <property type="nucleotide sequence ID" value="NZ_CP101824.1"/>
</dbReference>
<evidence type="ECO:0000256" key="7">
    <source>
        <dbReference type="ARBA" id="ARBA00023065"/>
    </source>
</evidence>
<evidence type="ECO:0000256" key="12">
    <source>
        <dbReference type="ARBA" id="ARBA00048610"/>
    </source>
</evidence>
<dbReference type="NCBIfam" id="NF007739">
    <property type="entry name" value="PRK10419.1"/>
    <property type="match status" value="5"/>
</dbReference>
<evidence type="ECO:0000256" key="1">
    <source>
        <dbReference type="ARBA" id="ARBA00004202"/>
    </source>
</evidence>
<dbReference type="EC" id="7.2.2.11" evidence="10"/>
<dbReference type="AlphaFoldDB" id="A0ABD5NNJ8"/>
<keyword evidence="4" id="KW-0547">Nucleotide-binding</keyword>
<organism evidence="14 15">
    <name type="scientific">Halovivax cerinus</name>
    <dbReference type="NCBI Taxonomy" id="1487865"/>
    <lineage>
        <taxon>Archaea</taxon>
        <taxon>Methanobacteriati</taxon>
        <taxon>Methanobacteriota</taxon>
        <taxon>Stenosarchaea group</taxon>
        <taxon>Halobacteria</taxon>
        <taxon>Halobacteriales</taxon>
        <taxon>Natrialbaceae</taxon>
        <taxon>Halovivax</taxon>
    </lineage>
</organism>
<evidence type="ECO:0000256" key="9">
    <source>
        <dbReference type="ARBA" id="ARBA00038669"/>
    </source>
</evidence>
<keyword evidence="5 14" id="KW-0067">ATP-binding</keyword>
<dbReference type="InterPro" id="IPR003439">
    <property type="entry name" value="ABC_transporter-like_ATP-bd"/>
</dbReference>
<evidence type="ECO:0000256" key="4">
    <source>
        <dbReference type="ARBA" id="ARBA00022741"/>
    </source>
</evidence>
<keyword evidence="15" id="KW-1185">Reference proteome</keyword>
<keyword evidence="2" id="KW-0813">Transport</keyword>
<dbReference type="GO" id="GO:0005886">
    <property type="term" value="C:plasma membrane"/>
    <property type="evidence" value="ECO:0007669"/>
    <property type="project" value="UniProtKB-SubCell"/>
</dbReference>
<dbReference type="PROSITE" id="PS00211">
    <property type="entry name" value="ABC_TRANSPORTER_1"/>
    <property type="match status" value="2"/>
</dbReference>
<name>A0ABD5NNJ8_9EURY</name>
<dbReference type="GO" id="GO:0015413">
    <property type="term" value="F:ABC-type nickel transporter activity"/>
    <property type="evidence" value="ECO:0007669"/>
    <property type="project" value="UniProtKB-EC"/>
</dbReference>
<evidence type="ECO:0000256" key="5">
    <source>
        <dbReference type="ARBA" id="ARBA00022840"/>
    </source>
</evidence>
<keyword evidence="8" id="KW-0472">Membrane</keyword>
<dbReference type="CDD" id="cd03257">
    <property type="entry name" value="ABC_NikE_OppD_transporters"/>
    <property type="match status" value="2"/>
</dbReference>
<dbReference type="InterPro" id="IPR003593">
    <property type="entry name" value="AAA+_ATPase"/>
</dbReference>
<keyword evidence="6" id="KW-1278">Translocase</keyword>
<gene>
    <name evidence="14" type="ORF">ACFOUR_09515</name>
</gene>
<evidence type="ECO:0000256" key="10">
    <source>
        <dbReference type="ARBA" id="ARBA00039098"/>
    </source>
</evidence>
<dbReference type="InterPro" id="IPR027417">
    <property type="entry name" value="P-loop_NTPase"/>
</dbReference>
<dbReference type="GeneID" id="83502318"/>